<comment type="caution">
    <text evidence="3">The sequence shown here is derived from an EMBL/GenBank/DDBJ whole genome shotgun (WGS) entry which is preliminary data.</text>
</comment>
<evidence type="ECO:0000313" key="3">
    <source>
        <dbReference type="EMBL" id="MFC1437039.1"/>
    </source>
</evidence>
<organism evidence="3 4">
    <name type="scientific">Streptacidiphilus jeojiensis</name>
    <dbReference type="NCBI Taxonomy" id="3229225"/>
    <lineage>
        <taxon>Bacteria</taxon>
        <taxon>Bacillati</taxon>
        <taxon>Actinomycetota</taxon>
        <taxon>Actinomycetes</taxon>
        <taxon>Kitasatosporales</taxon>
        <taxon>Streptomycetaceae</taxon>
        <taxon>Streptacidiphilus</taxon>
    </lineage>
</organism>
<dbReference type="Pfam" id="PF18029">
    <property type="entry name" value="Glyoxalase_6"/>
    <property type="match status" value="1"/>
</dbReference>
<dbReference type="InterPro" id="IPR029068">
    <property type="entry name" value="Glyas_Bleomycin-R_OHBP_Dase"/>
</dbReference>
<dbReference type="Proteomes" id="UP001592581">
    <property type="component" value="Unassembled WGS sequence"/>
</dbReference>
<evidence type="ECO:0000256" key="1">
    <source>
        <dbReference type="SAM" id="MobiDB-lite"/>
    </source>
</evidence>
<sequence>MPSASAYALSLGATLADHQPQDDVLVHLDPVGNPFCLFVAAQVRSRLRSGGAAGGASSPGAAHDFEDPG</sequence>
<reference evidence="3 4" key="1">
    <citation type="submission" date="2024-06" db="EMBL/GenBank/DDBJ databases">
        <authorList>
            <person name="Lee S.D."/>
        </authorList>
    </citation>
    <scope>NUCLEOTIDE SEQUENCE [LARGE SCALE GENOMIC DNA]</scope>
    <source>
        <strain evidence="3 4">N1-10</strain>
    </source>
</reference>
<dbReference type="Gene3D" id="3.10.180.10">
    <property type="entry name" value="2,3-Dihydroxybiphenyl 1,2-Dioxygenase, domain 1"/>
    <property type="match status" value="1"/>
</dbReference>
<feature type="region of interest" description="Disordered" evidence="1">
    <location>
        <begin position="49"/>
        <end position="69"/>
    </location>
</feature>
<evidence type="ECO:0000313" key="4">
    <source>
        <dbReference type="Proteomes" id="UP001592581"/>
    </source>
</evidence>
<evidence type="ECO:0000259" key="2">
    <source>
        <dbReference type="Pfam" id="PF18029"/>
    </source>
</evidence>
<dbReference type="InterPro" id="IPR041581">
    <property type="entry name" value="Glyoxalase_6"/>
</dbReference>
<protein>
    <submittedName>
        <fullName evidence="3">VOC family protein</fullName>
    </submittedName>
</protein>
<keyword evidence="4" id="KW-1185">Reference proteome</keyword>
<dbReference type="EMBL" id="JBEUKS010000001">
    <property type="protein sequence ID" value="MFC1437039.1"/>
    <property type="molecule type" value="Genomic_DNA"/>
</dbReference>
<gene>
    <name evidence="3" type="ORF">ABUW04_02125</name>
</gene>
<dbReference type="RefSeq" id="WP_380563421.1">
    <property type="nucleotide sequence ID" value="NZ_JBEUKS010000001.1"/>
</dbReference>
<feature type="domain" description="Glyoxalase-like" evidence="2">
    <location>
        <begin position="3"/>
        <end position="38"/>
    </location>
</feature>
<accession>A0ABV6XGK5</accession>
<proteinExistence type="predicted"/>
<name>A0ABV6XGK5_9ACTN</name>